<evidence type="ECO:0000256" key="3">
    <source>
        <dbReference type="ARBA" id="ARBA00038502"/>
    </source>
</evidence>
<reference evidence="5 6" key="1">
    <citation type="journal article" date="2018" name="Sci. Rep.">
        <title>Rhizobium tumorigenes sp. nov., a novel plant tumorigenic bacterium isolated from cane gall tumors on thornless blackberry.</title>
        <authorList>
            <person name="Kuzmanovi N."/>
            <person name="Smalla K."/>
            <person name="Gronow S."/>
            <person name="PuBawska J."/>
        </authorList>
    </citation>
    <scope>NUCLEOTIDE SEQUENCE [LARGE SCALE GENOMIC DNA]</scope>
    <source>
        <strain evidence="5 6">1078</strain>
    </source>
</reference>
<proteinExistence type="inferred from homology"/>
<dbReference type="InterPro" id="IPR000182">
    <property type="entry name" value="GNAT_dom"/>
</dbReference>
<dbReference type="KEGG" id="rtu:PR017_00165"/>
<dbReference type="GO" id="GO:0008999">
    <property type="term" value="F:protein-N-terminal-alanine acetyltransferase activity"/>
    <property type="evidence" value="ECO:0007669"/>
    <property type="project" value="TreeGrafter"/>
</dbReference>
<dbReference type="PANTHER" id="PTHR43792:SF8">
    <property type="entry name" value="[RIBOSOMAL PROTEIN US5]-ALANINE N-ACETYLTRANSFERASE"/>
    <property type="match status" value="1"/>
</dbReference>
<dbReference type="Pfam" id="PF13302">
    <property type="entry name" value="Acetyltransf_3"/>
    <property type="match status" value="1"/>
</dbReference>
<keyword evidence="6" id="KW-1185">Reference proteome</keyword>
<dbReference type="AlphaFoldDB" id="A0AAF1KU13"/>
<dbReference type="Gene3D" id="3.40.630.30">
    <property type="match status" value="1"/>
</dbReference>
<evidence type="ECO:0000313" key="5">
    <source>
        <dbReference type="EMBL" id="WFR95606.1"/>
    </source>
</evidence>
<dbReference type="EMBL" id="CP117255">
    <property type="protein sequence ID" value="WFR95606.1"/>
    <property type="molecule type" value="Genomic_DNA"/>
</dbReference>
<name>A0AAF1KU13_9HYPH</name>
<dbReference type="InterPro" id="IPR016181">
    <property type="entry name" value="Acyl_CoA_acyltransferase"/>
</dbReference>
<evidence type="ECO:0000313" key="6">
    <source>
        <dbReference type="Proteomes" id="UP000249499"/>
    </source>
</evidence>
<keyword evidence="1" id="KW-0808">Transferase</keyword>
<reference evidence="6" key="2">
    <citation type="journal article" date="2023" name="MicrobiologyOpen">
        <title>Genomics of the tumorigenes clade of the family Rhizobiaceae and description of Rhizobium rhododendri sp. nov.</title>
        <authorList>
            <person name="Kuzmanovic N."/>
            <person name="diCenzo G.C."/>
            <person name="Bunk B."/>
            <person name="Sproeer C."/>
            <person name="Fruehling A."/>
            <person name="Neumann-Schaal M."/>
            <person name="Overmann J."/>
            <person name="Smalla K."/>
        </authorList>
    </citation>
    <scope>NUCLEOTIDE SEQUENCE [LARGE SCALE GENOMIC DNA]</scope>
    <source>
        <strain evidence="6">1078</strain>
    </source>
</reference>
<keyword evidence="2" id="KW-0012">Acyltransferase</keyword>
<feature type="domain" description="N-acetyltransferase" evidence="4">
    <location>
        <begin position="4"/>
        <end position="160"/>
    </location>
</feature>
<dbReference type="SUPFAM" id="SSF55729">
    <property type="entry name" value="Acyl-CoA N-acyltransferases (Nat)"/>
    <property type="match status" value="1"/>
</dbReference>
<comment type="similarity">
    <text evidence="3">Belongs to the acetyltransferase family. RimJ subfamily.</text>
</comment>
<organism evidence="5 6">
    <name type="scientific">Rhizobium tumorigenes</name>
    <dbReference type="NCBI Taxonomy" id="2041385"/>
    <lineage>
        <taxon>Bacteria</taxon>
        <taxon>Pseudomonadati</taxon>
        <taxon>Pseudomonadota</taxon>
        <taxon>Alphaproteobacteria</taxon>
        <taxon>Hyphomicrobiales</taxon>
        <taxon>Rhizobiaceae</taxon>
        <taxon>Rhizobium/Agrobacterium group</taxon>
        <taxon>Rhizobium</taxon>
    </lineage>
</organism>
<evidence type="ECO:0000256" key="2">
    <source>
        <dbReference type="ARBA" id="ARBA00023315"/>
    </source>
</evidence>
<protein>
    <submittedName>
        <fullName evidence="5">GNAT family protein</fullName>
    </submittedName>
</protein>
<gene>
    <name evidence="5" type="ORF">PR017_00165</name>
</gene>
<evidence type="ECO:0000256" key="1">
    <source>
        <dbReference type="ARBA" id="ARBA00022679"/>
    </source>
</evidence>
<dbReference type="InterPro" id="IPR051531">
    <property type="entry name" value="N-acetyltransferase"/>
</dbReference>
<dbReference type="PANTHER" id="PTHR43792">
    <property type="entry name" value="GNAT FAMILY, PUTATIVE (AFU_ORTHOLOGUE AFUA_3G00765)-RELATED-RELATED"/>
    <property type="match status" value="1"/>
</dbReference>
<sequence length="166" mass="18621">MPNIQIDRVHISDAEDLIDANRKSRAFHAPWIAPFTDMDGFDAWYARTVIGPNLGFVARERASGSIVGVVNISEMVWGAFRSGYLSYYGVSGLSRKGFMTEAVDSVCKHAFAEIGLHRLEANIQPDNVASLALVRRAGFQREGFSEKYLKIAGEWRDHERWARLSS</sequence>
<dbReference type="RefSeq" id="WP_111216449.1">
    <property type="nucleotide sequence ID" value="NZ_CP117255.1"/>
</dbReference>
<dbReference type="GO" id="GO:0005737">
    <property type="term" value="C:cytoplasm"/>
    <property type="evidence" value="ECO:0007669"/>
    <property type="project" value="TreeGrafter"/>
</dbReference>
<dbReference type="PROSITE" id="PS51186">
    <property type="entry name" value="GNAT"/>
    <property type="match status" value="1"/>
</dbReference>
<accession>A0AAF1KU13</accession>
<dbReference type="Proteomes" id="UP000249499">
    <property type="component" value="Chromosome"/>
</dbReference>
<evidence type="ECO:0000259" key="4">
    <source>
        <dbReference type="PROSITE" id="PS51186"/>
    </source>
</evidence>